<comment type="caution">
    <text evidence="2">The sequence shown here is derived from an EMBL/GenBank/DDBJ whole genome shotgun (WGS) entry which is preliminary data.</text>
</comment>
<dbReference type="Gene3D" id="2.40.10.220">
    <property type="entry name" value="predicted glycosyltransferase like domains"/>
    <property type="match status" value="1"/>
</dbReference>
<evidence type="ECO:0000313" key="3">
    <source>
        <dbReference type="Proteomes" id="UP000290218"/>
    </source>
</evidence>
<keyword evidence="3" id="KW-1185">Reference proteome</keyword>
<dbReference type="AlphaFoldDB" id="A0A4Q1C9H1"/>
<dbReference type="GO" id="GO:0035438">
    <property type="term" value="F:cyclic-di-GMP binding"/>
    <property type="evidence" value="ECO:0007669"/>
    <property type="project" value="InterPro"/>
</dbReference>
<dbReference type="Proteomes" id="UP000290218">
    <property type="component" value="Unassembled WGS sequence"/>
</dbReference>
<dbReference type="EMBL" id="SDHX01000001">
    <property type="protein sequence ID" value="RXK55492.1"/>
    <property type="molecule type" value="Genomic_DNA"/>
</dbReference>
<dbReference type="SUPFAM" id="SSF141371">
    <property type="entry name" value="PilZ domain-like"/>
    <property type="match status" value="1"/>
</dbReference>
<reference evidence="2 3" key="1">
    <citation type="submission" date="2019-01" db="EMBL/GenBank/DDBJ databases">
        <title>Lacunisphaera sp. strain TWA-58.</title>
        <authorList>
            <person name="Chen W.-M."/>
        </authorList>
    </citation>
    <scope>NUCLEOTIDE SEQUENCE [LARGE SCALE GENOMIC DNA]</scope>
    <source>
        <strain evidence="2 3">TWA-58</strain>
    </source>
</reference>
<dbReference type="InterPro" id="IPR009875">
    <property type="entry name" value="PilZ_domain"/>
</dbReference>
<protein>
    <submittedName>
        <fullName evidence="2">PilZ domain-containing protein</fullName>
    </submittedName>
</protein>
<name>A0A4Q1C9H1_9BACT</name>
<sequence length="251" mass="27688">MLLFKKILDFKKPEIGNSDKRGAKRYPVGVKFALKAKLSLPSRDGDGGLLTGHRAGSTDWGGQLVDLSSNGANIRLHPAASASPGDVCQLKLELENLLFEIEARVAYFRAGAQFVSCGLTLAFPDSYARRAFLQLMEPVVVGSTLEPVSRVKQDIPGLLKEQYRGESESELNVWRDSNGKNAKLFELLIHDYVIRGNTEVPGLKVGRRDGTNTAMGAGHKDEIRRLFQFVTQNLNKSVPSEVRKFLELFAA</sequence>
<dbReference type="OrthoDB" id="190318at2"/>
<evidence type="ECO:0000259" key="1">
    <source>
        <dbReference type="Pfam" id="PF07238"/>
    </source>
</evidence>
<gene>
    <name evidence="2" type="ORF">ESB00_06245</name>
</gene>
<accession>A0A4Q1C9H1</accession>
<organism evidence="2 3">
    <name type="scientific">Oleiharenicola lentus</name>
    <dbReference type="NCBI Taxonomy" id="2508720"/>
    <lineage>
        <taxon>Bacteria</taxon>
        <taxon>Pseudomonadati</taxon>
        <taxon>Verrucomicrobiota</taxon>
        <taxon>Opitutia</taxon>
        <taxon>Opitutales</taxon>
        <taxon>Opitutaceae</taxon>
        <taxon>Oleiharenicola</taxon>
    </lineage>
</organism>
<feature type="domain" description="PilZ" evidence="1">
    <location>
        <begin position="55"/>
        <end position="127"/>
    </location>
</feature>
<evidence type="ECO:0000313" key="2">
    <source>
        <dbReference type="EMBL" id="RXK55492.1"/>
    </source>
</evidence>
<proteinExistence type="predicted"/>
<dbReference type="RefSeq" id="WP_129046857.1">
    <property type="nucleotide sequence ID" value="NZ_SDHX01000001.1"/>
</dbReference>
<dbReference type="Pfam" id="PF07238">
    <property type="entry name" value="PilZ"/>
    <property type="match status" value="1"/>
</dbReference>